<evidence type="ECO:0000256" key="6">
    <source>
        <dbReference type="ARBA" id="ARBA00022723"/>
    </source>
</evidence>
<evidence type="ECO:0000256" key="4">
    <source>
        <dbReference type="ARBA" id="ARBA00022679"/>
    </source>
</evidence>
<dbReference type="EC" id="2.7.7.6" evidence="11"/>
<dbReference type="InterPro" id="IPR007645">
    <property type="entry name" value="RNA_pol_Rpb2_3"/>
</dbReference>
<evidence type="ECO:0000259" key="18">
    <source>
        <dbReference type="Pfam" id="PF04567"/>
    </source>
</evidence>
<protein>
    <recommendedName>
        <fullName evidence="11">DNA-directed RNA polymerase subunit beta</fullName>
        <ecNumber evidence="11">2.7.7.6</ecNumber>
    </recommendedName>
</protein>
<feature type="domain" description="RNA polymerase beta subunit protrusion" evidence="15">
    <location>
        <begin position="23"/>
        <end position="389"/>
    </location>
</feature>
<feature type="domain" description="RNA polymerase Rpb2" evidence="17">
    <location>
        <begin position="530"/>
        <end position="591"/>
    </location>
</feature>
<dbReference type="Pfam" id="PF04566">
    <property type="entry name" value="RNA_pol_Rpb2_4"/>
    <property type="match status" value="1"/>
</dbReference>
<comment type="function">
    <text evidence="11">DNA-dependent RNA polymerase catalyzes the transcription of DNA into RNA using the four ribonucleoside triphosphates as substrates.</text>
</comment>
<evidence type="ECO:0000256" key="10">
    <source>
        <dbReference type="RuleBase" id="RU000434"/>
    </source>
</evidence>
<evidence type="ECO:0000259" key="14">
    <source>
        <dbReference type="Pfam" id="PF04561"/>
    </source>
</evidence>
<keyword evidence="6" id="KW-0479">Metal-binding</keyword>
<evidence type="ECO:0000256" key="11">
    <source>
        <dbReference type="RuleBase" id="RU363031"/>
    </source>
</evidence>
<dbReference type="FunFam" id="2.40.270.10:FF:000006">
    <property type="entry name" value="DNA-directed RNA polymerase subunit beta"/>
    <property type="match status" value="1"/>
</dbReference>
<dbReference type="FunFam" id="2.40.270.10:FF:000011">
    <property type="entry name" value="DNA-directed RNA polymerase subunit beta"/>
    <property type="match status" value="1"/>
</dbReference>
<accession>A0A8S1M5T6</accession>
<dbReference type="InterPro" id="IPR015712">
    <property type="entry name" value="DNA-dir_RNA_pol_su2"/>
</dbReference>
<gene>
    <name evidence="19" type="ORF">PSON_ATCC_30995.1.T0270068</name>
</gene>
<feature type="domain" description="RNA polymerase Rpb2" evidence="13">
    <location>
        <begin position="1041"/>
        <end position="1124"/>
    </location>
</feature>
<evidence type="ECO:0000256" key="9">
    <source>
        <dbReference type="ARBA" id="ARBA00023242"/>
    </source>
</evidence>
<keyword evidence="7" id="KW-0862">Zinc</keyword>
<evidence type="ECO:0000259" key="12">
    <source>
        <dbReference type="Pfam" id="PF00562"/>
    </source>
</evidence>
<keyword evidence="5 11" id="KW-0548">Nucleotidyltransferase</keyword>
<comment type="subcellular location">
    <subcellularLocation>
        <location evidence="1">Nucleus</location>
    </subcellularLocation>
</comment>
<dbReference type="GO" id="GO:0032549">
    <property type="term" value="F:ribonucleoside binding"/>
    <property type="evidence" value="ECO:0007669"/>
    <property type="project" value="InterPro"/>
</dbReference>
<evidence type="ECO:0000256" key="3">
    <source>
        <dbReference type="ARBA" id="ARBA00022478"/>
    </source>
</evidence>
<feature type="domain" description="RNA polymerase Rpb2" evidence="16">
    <location>
        <begin position="431"/>
        <end position="495"/>
    </location>
</feature>
<dbReference type="GO" id="GO:0046872">
    <property type="term" value="F:metal ion binding"/>
    <property type="evidence" value="ECO:0007669"/>
    <property type="project" value="UniProtKB-KW"/>
</dbReference>
<dbReference type="AlphaFoldDB" id="A0A8S1M5T6"/>
<dbReference type="EMBL" id="CAJJDN010000027">
    <property type="protein sequence ID" value="CAD8070584.1"/>
    <property type="molecule type" value="Genomic_DNA"/>
</dbReference>
<evidence type="ECO:0000313" key="19">
    <source>
        <dbReference type="EMBL" id="CAD8070584.1"/>
    </source>
</evidence>
<dbReference type="FunFam" id="2.40.50.150:FF:000034">
    <property type="entry name" value="DNA-directed RNA polymerase subunit beta"/>
    <property type="match status" value="1"/>
</dbReference>
<dbReference type="InterPro" id="IPR007646">
    <property type="entry name" value="RNA_pol_Rpb2_4"/>
</dbReference>
<dbReference type="InterPro" id="IPR007644">
    <property type="entry name" value="RNA_pol_bsu_protrusion"/>
</dbReference>
<dbReference type="Pfam" id="PF00562">
    <property type="entry name" value="RNA_pol_Rpb2_6"/>
    <property type="match status" value="1"/>
</dbReference>
<keyword evidence="20" id="KW-1185">Reference proteome</keyword>
<dbReference type="InterPro" id="IPR007641">
    <property type="entry name" value="RNA_pol_Rpb2_7"/>
</dbReference>
<dbReference type="Pfam" id="PF04565">
    <property type="entry name" value="RNA_pol_Rpb2_3"/>
    <property type="match status" value="1"/>
</dbReference>
<dbReference type="GO" id="GO:0003677">
    <property type="term" value="F:DNA binding"/>
    <property type="evidence" value="ECO:0007669"/>
    <property type="project" value="InterPro"/>
</dbReference>
<dbReference type="InterPro" id="IPR007647">
    <property type="entry name" value="RNA_pol_Rpb2_5"/>
</dbReference>
<dbReference type="PROSITE" id="PS01166">
    <property type="entry name" value="RNA_POL_BETA"/>
    <property type="match status" value="1"/>
</dbReference>
<feature type="domain" description="RNA polymerase Rpb2" evidence="18">
    <location>
        <begin position="614"/>
        <end position="647"/>
    </location>
</feature>
<evidence type="ECO:0000313" key="20">
    <source>
        <dbReference type="Proteomes" id="UP000692954"/>
    </source>
</evidence>
<evidence type="ECO:0000256" key="7">
    <source>
        <dbReference type="ARBA" id="ARBA00022833"/>
    </source>
</evidence>
<comment type="catalytic activity">
    <reaction evidence="11">
        <text>RNA(n) + a ribonucleoside 5'-triphosphate = RNA(n+1) + diphosphate</text>
        <dbReference type="Rhea" id="RHEA:21248"/>
        <dbReference type="Rhea" id="RHEA-COMP:14527"/>
        <dbReference type="Rhea" id="RHEA-COMP:17342"/>
        <dbReference type="ChEBI" id="CHEBI:33019"/>
        <dbReference type="ChEBI" id="CHEBI:61557"/>
        <dbReference type="ChEBI" id="CHEBI:140395"/>
        <dbReference type="EC" id="2.7.7.6"/>
    </reaction>
</comment>
<evidence type="ECO:0000259" key="16">
    <source>
        <dbReference type="Pfam" id="PF04565"/>
    </source>
</evidence>
<dbReference type="Pfam" id="PF04561">
    <property type="entry name" value="RNA_pol_Rpb2_2"/>
    <property type="match status" value="1"/>
</dbReference>
<evidence type="ECO:0000256" key="8">
    <source>
        <dbReference type="ARBA" id="ARBA00023163"/>
    </source>
</evidence>
<dbReference type="GO" id="GO:0000428">
    <property type="term" value="C:DNA-directed RNA polymerase complex"/>
    <property type="evidence" value="ECO:0007669"/>
    <property type="project" value="UniProtKB-KW"/>
</dbReference>
<keyword evidence="9" id="KW-0539">Nucleus</keyword>
<dbReference type="GO" id="GO:0003899">
    <property type="term" value="F:DNA-directed RNA polymerase activity"/>
    <property type="evidence" value="ECO:0007669"/>
    <property type="project" value="UniProtKB-EC"/>
</dbReference>
<feature type="domain" description="DNA-directed RNA polymerase subunit 2 hybrid-binding" evidence="12">
    <location>
        <begin position="662"/>
        <end position="1039"/>
    </location>
</feature>
<dbReference type="Pfam" id="PF04563">
    <property type="entry name" value="RNA_pol_Rpb2_1"/>
    <property type="match status" value="1"/>
</dbReference>
<comment type="caution">
    <text evidence="19">The sequence shown here is derived from an EMBL/GenBank/DDBJ whole genome shotgun (WGS) entry which is preliminary data.</text>
</comment>
<sequence length="1137" mass="129693">MISQKDELIEKDKLITSYLSFRGLQKQHIDSFNYFIEQRLEQIVKSPLNQRITCESDSAFLLEYLSIRVENPTFTSSWDKYSMKSLLYPHECRLNDQTYAGDIFVNVRIHMKGREPVVEKDVLIGRMPIMLGSKKCNLSGKTEAEIYQYGECPYDPKGYFIIEGNEKVILILEQIVDNRIIVDVDNKTDQYVSTVQSYQLETKSKASIIQKKNKFYVKSSSFKDAPLFIVFKALGIVNDKEIIELIGTEPSIVEKLLMSFQDSSDEKIKTQQDALIYIGKLITSKFGGQSSNPADQAREKLAQVFLAHVNCKKYDFYPKAIYLGQMVRRLILAMEDKKFVDDKDYYGNKRMRCAGNLLELLFEDLFKGLNSTISAILKKELGKANCKYTSKDVTIKMKEYGADITKGLNRAIKTGKWTIQRFHMDRQGVTQLLARISYTSALGMLTKMRSQVQKTLKVSGPRALVGSQFGMICPADTPDGEDCGLVKTLALLTHITQEDIQDSVYKIILSMGVEDICHFKPSEFHKNYIVYLNGIIVGVHARPQYFVDQLRILRRKGKINEFVSIHKDDLRKIVNISGDSGRLVRPLILVKDGKAQLNQKDMIDFKQNDAKTVFQNFVKTGKIEYLDVNESDNAFIALTRKDVTIETTHLEIDQMTILSCVTGLVPFPHHNQSARNTFQCQMGKQSLGIIGLNTQIRCDTQLYQLIYPQTPLVRTVSMEAVNQHKLPAGHNAQVAVMSYSCYDIEDALIMNKSSLDRGFGRTAVYKKSVTECEINQRNKESRFNERIEKPPIKTHEIKKKFLKKYHSLDNDGITKVGSQLHQGDIYVNKKTPQVPDNASTENIQISDTPSVFKEKWPYTVDRVLIINNTNDGTEKIKTVKTIFRQIRRPELGDKFSSRHGQKGVVGLIVNQEDMPFNERGWCPDLIMNPHGYPSRMTIAKLMELLCGKLGALEGKFKYGTAFGGENVLQVGEELLRRGFHFQGKDCLISGITGEYMECYVYQGPIFYQRLKHMVIDKIHARAKGPMEKLTRQPVEGRAKDGGQRIGEMERDCFLAYGASNLLIERLLLSSDPFNVYVCEICGMFKSDSICRGCNTDKVYQITLPYCCKLLFQELLAMNIKPKLQLVPSHERQEYTMN</sequence>
<keyword evidence="3 11" id="KW-0240">DNA-directed RNA polymerase</keyword>
<organism evidence="19 20">
    <name type="scientific">Paramecium sonneborni</name>
    <dbReference type="NCBI Taxonomy" id="65129"/>
    <lineage>
        <taxon>Eukaryota</taxon>
        <taxon>Sar</taxon>
        <taxon>Alveolata</taxon>
        <taxon>Ciliophora</taxon>
        <taxon>Intramacronucleata</taxon>
        <taxon>Oligohymenophorea</taxon>
        <taxon>Peniculida</taxon>
        <taxon>Parameciidae</taxon>
        <taxon>Paramecium</taxon>
    </lineage>
</organism>
<dbReference type="InterPro" id="IPR007120">
    <property type="entry name" value="DNA-dir_RNAP_su2_dom"/>
</dbReference>
<feature type="domain" description="RNA polymerase Rpb2" evidence="14">
    <location>
        <begin position="178"/>
        <end position="352"/>
    </location>
</feature>
<dbReference type="Proteomes" id="UP000692954">
    <property type="component" value="Unassembled WGS sequence"/>
</dbReference>
<evidence type="ECO:0000256" key="2">
    <source>
        <dbReference type="ARBA" id="ARBA00006835"/>
    </source>
</evidence>
<proteinExistence type="inferred from homology"/>
<dbReference type="Pfam" id="PF04567">
    <property type="entry name" value="RNA_pol_Rpb2_5"/>
    <property type="match status" value="1"/>
</dbReference>
<dbReference type="OrthoDB" id="10248617at2759"/>
<dbReference type="GO" id="GO:0006351">
    <property type="term" value="P:DNA-templated transcription"/>
    <property type="evidence" value="ECO:0007669"/>
    <property type="project" value="InterPro"/>
</dbReference>
<name>A0A8S1M5T6_9CILI</name>
<dbReference type="Pfam" id="PF04560">
    <property type="entry name" value="RNA_pol_Rpb2_7"/>
    <property type="match status" value="1"/>
</dbReference>
<keyword evidence="4 11" id="KW-0808">Transferase</keyword>
<dbReference type="GO" id="GO:0005634">
    <property type="term" value="C:nucleus"/>
    <property type="evidence" value="ECO:0007669"/>
    <property type="project" value="UniProtKB-SubCell"/>
</dbReference>
<dbReference type="InterPro" id="IPR007642">
    <property type="entry name" value="RNA_pol_Rpb2_2"/>
</dbReference>
<dbReference type="InterPro" id="IPR007121">
    <property type="entry name" value="RNA_pol_bsu_CS"/>
</dbReference>
<evidence type="ECO:0000259" key="13">
    <source>
        <dbReference type="Pfam" id="PF04560"/>
    </source>
</evidence>
<keyword evidence="8 11" id="KW-0804">Transcription</keyword>
<evidence type="ECO:0000256" key="1">
    <source>
        <dbReference type="ARBA" id="ARBA00004123"/>
    </source>
</evidence>
<reference evidence="19" key="1">
    <citation type="submission" date="2021-01" db="EMBL/GenBank/DDBJ databases">
        <authorList>
            <consortium name="Genoscope - CEA"/>
            <person name="William W."/>
        </authorList>
    </citation>
    <scope>NUCLEOTIDE SEQUENCE</scope>
</reference>
<dbReference type="PANTHER" id="PTHR20856">
    <property type="entry name" value="DNA-DIRECTED RNA POLYMERASE I SUBUNIT 2"/>
    <property type="match status" value="1"/>
</dbReference>
<comment type="similarity">
    <text evidence="2 10">Belongs to the RNA polymerase beta chain family.</text>
</comment>
<evidence type="ECO:0000259" key="17">
    <source>
        <dbReference type="Pfam" id="PF04566"/>
    </source>
</evidence>
<dbReference type="CDD" id="cd00653">
    <property type="entry name" value="RNA_pol_B_RPB2"/>
    <property type="match status" value="1"/>
</dbReference>
<evidence type="ECO:0000259" key="15">
    <source>
        <dbReference type="Pfam" id="PF04563"/>
    </source>
</evidence>
<evidence type="ECO:0000256" key="5">
    <source>
        <dbReference type="ARBA" id="ARBA00022695"/>
    </source>
</evidence>